<dbReference type="EMBL" id="ADBV01001395">
    <property type="protein sequence ID" value="EJW84926.1"/>
    <property type="molecule type" value="Genomic_DNA"/>
</dbReference>
<dbReference type="GO" id="GO:0000146">
    <property type="term" value="F:microfilament motor activity"/>
    <property type="evidence" value="ECO:0007669"/>
    <property type="project" value="InterPro"/>
</dbReference>
<evidence type="ECO:0000313" key="3">
    <source>
        <dbReference type="EMBL" id="EJW84926.1"/>
    </source>
</evidence>
<dbReference type="GO" id="GO:0035556">
    <property type="term" value="P:intracellular signal transduction"/>
    <property type="evidence" value="ECO:0007669"/>
    <property type="project" value="InterPro"/>
</dbReference>
<sequence>MNPLICAYKKGYAVSVLESKVRDREYPDLCILPELTEQTLLDNLKGRFASGHIYFVNKQSNINETITNKQQTLSALPSAFILLLFSS</sequence>
<keyword evidence="2" id="KW-0963">Cytoplasm</keyword>
<dbReference type="GO" id="GO:0005737">
    <property type="term" value="C:cytoplasm"/>
    <property type="evidence" value="ECO:0007669"/>
    <property type="project" value="UniProtKB-SubCell"/>
</dbReference>
<gene>
    <name evidence="3" type="ORF">WUBG_04164</name>
</gene>
<comment type="caution">
    <text evidence="3">The sequence shown here is derived from an EMBL/GenBank/DDBJ whole genome shotgun (WGS) entry which is preliminary data.</text>
</comment>
<evidence type="ECO:0000256" key="1">
    <source>
        <dbReference type="ARBA" id="ARBA00004496"/>
    </source>
</evidence>
<proteinExistence type="predicted"/>
<dbReference type="AlphaFoldDB" id="J9EQV7"/>
<dbReference type="GO" id="GO:0005884">
    <property type="term" value="C:actin filament"/>
    <property type="evidence" value="ECO:0007669"/>
    <property type="project" value="TreeGrafter"/>
</dbReference>
<dbReference type="PANTHER" id="PTHR46184:SF5">
    <property type="entry name" value="UNCONVENTIONAL MYOSIN-IXA-LIKE"/>
    <property type="match status" value="1"/>
</dbReference>
<dbReference type="PANTHER" id="PTHR46184">
    <property type="entry name" value="UNCONVENTIONAL MYOSIN-IXB-LIKE PROTEIN"/>
    <property type="match status" value="1"/>
</dbReference>
<protein>
    <submittedName>
        <fullName evidence="3">Uncharacterized protein</fullName>
    </submittedName>
</protein>
<evidence type="ECO:0000313" key="4">
    <source>
        <dbReference type="Proteomes" id="UP000004810"/>
    </source>
</evidence>
<dbReference type="GO" id="GO:0005096">
    <property type="term" value="F:GTPase activator activity"/>
    <property type="evidence" value="ECO:0007669"/>
    <property type="project" value="InterPro"/>
</dbReference>
<dbReference type="GO" id="GO:0051015">
    <property type="term" value="F:actin filament binding"/>
    <property type="evidence" value="ECO:0007669"/>
    <property type="project" value="TreeGrafter"/>
</dbReference>
<name>J9EQV7_WUCBA</name>
<dbReference type="Proteomes" id="UP000004810">
    <property type="component" value="Unassembled WGS sequence"/>
</dbReference>
<dbReference type="InterPro" id="IPR046987">
    <property type="entry name" value="Myo9"/>
</dbReference>
<reference evidence="4" key="1">
    <citation type="submission" date="2012-08" db="EMBL/GenBank/DDBJ databases">
        <title>The Genome Sequence of Wuchereria bancrofti.</title>
        <authorList>
            <person name="Nutman T.B."/>
            <person name="Fink D.L."/>
            <person name="Russ C."/>
            <person name="Young S."/>
            <person name="Zeng Q."/>
            <person name="Koehrsen M."/>
            <person name="Alvarado L."/>
            <person name="Berlin A."/>
            <person name="Chapman S.B."/>
            <person name="Chen Z."/>
            <person name="Freedman E."/>
            <person name="Gellesch M."/>
            <person name="Goldberg J."/>
            <person name="Griggs A."/>
            <person name="Gujja S."/>
            <person name="Heilman E.R."/>
            <person name="Heiman D."/>
            <person name="Hepburn T."/>
            <person name="Howarth C."/>
            <person name="Jen D."/>
            <person name="Larson L."/>
            <person name="Lewis B."/>
            <person name="Mehta T."/>
            <person name="Park D."/>
            <person name="Pearson M."/>
            <person name="Roberts A."/>
            <person name="Saif S."/>
            <person name="Shea T."/>
            <person name="Shenoy N."/>
            <person name="Sisk P."/>
            <person name="Stolte C."/>
            <person name="Sykes S."/>
            <person name="Walk T."/>
            <person name="White J."/>
            <person name="Yandava C."/>
            <person name="Haas B."/>
            <person name="Henn M.R."/>
            <person name="Nusbaum C."/>
            <person name="Birren B."/>
        </authorList>
    </citation>
    <scope>NUCLEOTIDE SEQUENCE [LARGE SCALE GENOMIC DNA]</scope>
    <source>
        <strain evidence="4">NA</strain>
    </source>
</reference>
<organism evidence="3 4">
    <name type="scientific">Wuchereria bancrofti</name>
    <dbReference type="NCBI Taxonomy" id="6293"/>
    <lineage>
        <taxon>Eukaryota</taxon>
        <taxon>Metazoa</taxon>
        <taxon>Ecdysozoa</taxon>
        <taxon>Nematoda</taxon>
        <taxon>Chromadorea</taxon>
        <taxon>Rhabditida</taxon>
        <taxon>Spirurina</taxon>
        <taxon>Spiruromorpha</taxon>
        <taxon>Filarioidea</taxon>
        <taxon>Onchocercidae</taxon>
        <taxon>Wuchereria</taxon>
    </lineage>
</organism>
<evidence type="ECO:0000256" key="2">
    <source>
        <dbReference type="ARBA" id="ARBA00022490"/>
    </source>
</evidence>
<accession>J9EQV7</accession>
<comment type="subcellular location">
    <subcellularLocation>
        <location evidence="1">Cytoplasm</location>
    </subcellularLocation>
</comment>